<proteinExistence type="predicted"/>
<dbReference type="EMBL" id="JAIZAY010000016">
    <property type="protein sequence ID" value="KAJ8026670.1"/>
    <property type="molecule type" value="Genomic_DNA"/>
</dbReference>
<name>A0A9Q0YSB8_HOLLE</name>
<evidence type="ECO:0000313" key="1">
    <source>
        <dbReference type="EMBL" id="KAJ8026670.1"/>
    </source>
</evidence>
<dbReference type="PANTHER" id="PTHR37984:SF15">
    <property type="entry name" value="INTEGRASE CATALYTIC DOMAIN-CONTAINING PROTEIN"/>
    <property type="match status" value="1"/>
</dbReference>
<sequence length="156" mass="17609">MLCCFVHGDHTEWDKYIAEFMFALNSFCHDSTGYSPAELLLYRKLQGPGEPVEEPCVTAHTTGMYEKARNTMAKINKSNKRAYDQKRLCVNIKTGDKVLLKSHPLSNLRRKFSAKLAPKWRGPYDLISQVSPVNFVIQAGAGKRVAHVEQLKVIAV</sequence>
<comment type="caution">
    <text evidence="1">The sequence shown here is derived from an EMBL/GenBank/DDBJ whole genome shotgun (WGS) entry which is preliminary data.</text>
</comment>
<dbReference type="OrthoDB" id="441971at2759"/>
<dbReference type="Proteomes" id="UP001152320">
    <property type="component" value="Chromosome 16"/>
</dbReference>
<dbReference type="AlphaFoldDB" id="A0A9Q0YSB8"/>
<dbReference type="PANTHER" id="PTHR37984">
    <property type="entry name" value="PROTEIN CBG26694"/>
    <property type="match status" value="1"/>
</dbReference>
<accession>A0A9Q0YSB8</accession>
<dbReference type="GO" id="GO:0003676">
    <property type="term" value="F:nucleic acid binding"/>
    <property type="evidence" value="ECO:0007669"/>
    <property type="project" value="InterPro"/>
</dbReference>
<protein>
    <submittedName>
        <fullName evidence="1">Uncharacterized protein</fullName>
    </submittedName>
</protein>
<dbReference type="InterPro" id="IPR050951">
    <property type="entry name" value="Retrovirus_Pol_polyprotein"/>
</dbReference>
<reference evidence="1" key="1">
    <citation type="submission" date="2021-10" db="EMBL/GenBank/DDBJ databases">
        <title>Tropical sea cucumber genome reveals ecological adaptation and Cuvierian tubules defense mechanism.</title>
        <authorList>
            <person name="Chen T."/>
        </authorList>
    </citation>
    <scope>NUCLEOTIDE SEQUENCE</scope>
    <source>
        <strain evidence="1">Nanhai2018</strain>
        <tissue evidence="1">Muscle</tissue>
    </source>
</reference>
<dbReference type="Gene3D" id="3.30.420.10">
    <property type="entry name" value="Ribonuclease H-like superfamily/Ribonuclease H"/>
    <property type="match status" value="1"/>
</dbReference>
<keyword evidence="2" id="KW-1185">Reference proteome</keyword>
<organism evidence="1 2">
    <name type="scientific">Holothuria leucospilota</name>
    <name type="common">Black long sea cucumber</name>
    <name type="synonym">Mertensiothuria leucospilota</name>
    <dbReference type="NCBI Taxonomy" id="206669"/>
    <lineage>
        <taxon>Eukaryota</taxon>
        <taxon>Metazoa</taxon>
        <taxon>Echinodermata</taxon>
        <taxon>Eleutherozoa</taxon>
        <taxon>Echinozoa</taxon>
        <taxon>Holothuroidea</taxon>
        <taxon>Aspidochirotacea</taxon>
        <taxon>Aspidochirotida</taxon>
        <taxon>Holothuriidae</taxon>
        <taxon>Holothuria</taxon>
    </lineage>
</organism>
<gene>
    <name evidence="1" type="ORF">HOLleu_31575</name>
</gene>
<evidence type="ECO:0000313" key="2">
    <source>
        <dbReference type="Proteomes" id="UP001152320"/>
    </source>
</evidence>
<dbReference type="InterPro" id="IPR036397">
    <property type="entry name" value="RNaseH_sf"/>
</dbReference>